<evidence type="ECO:0000313" key="2">
    <source>
        <dbReference type="EMBL" id="CAF5116310.1"/>
    </source>
</evidence>
<dbReference type="Proteomes" id="UP000663848">
    <property type="component" value="Unassembled WGS sequence"/>
</dbReference>
<comment type="caution">
    <text evidence="2">The sequence shown here is derived from an EMBL/GenBank/DDBJ whole genome shotgun (WGS) entry which is preliminary data.</text>
</comment>
<sequence>SARDHRTNTNINSSARQRRNSNSGPRPAWLKSPTPDVKQVAMKFSL</sequence>
<gene>
    <name evidence="2" type="ORF">QYT958_LOCUS45780</name>
</gene>
<evidence type="ECO:0000313" key="3">
    <source>
        <dbReference type="Proteomes" id="UP000663848"/>
    </source>
</evidence>
<evidence type="ECO:0000256" key="1">
    <source>
        <dbReference type="SAM" id="MobiDB-lite"/>
    </source>
</evidence>
<name>A0A822F3G8_9BILA</name>
<feature type="region of interest" description="Disordered" evidence="1">
    <location>
        <begin position="1"/>
        <end position="46"/>
    </location>
</feature>
<dbReference type="EMBL" id="CAJOBR010077986">
    <property type="protein sequence ID" value="CAF5116310.1"/>
    <property type="molecule type" value="Genomic_DNA"/>
</dbReference>
<reference evidence="2" key="1">
    <citation type="submission" date="2021-02" db="EMBL/GenBank/DDBJ databases">
        <authorList>
            <person name="Nowell W R."/>
        </authorList>
    </citation>
    <scope>NUCLEOTIDE SEQUENCE</scope>
</reference>
<feature type="compositionally biased region" description="Low complexity" evidence="1">
    <location>
        <begin position="10"/>
        <end position="23"/>
    </location>
</feature>
<proteinExistence type="predicted"/>
<protein>
    <submittedName>
        <fullName evidence="2">Uncharacterized protein</fullName>
    </submittedName>
</protein>
<organism evidence="2 3">
    <name type="scientific">Rotaria socialis</name>
    <dbReference type="NCBI Taxonomy" id="392032"/>
    <lineage>
        <taxon>Eukaryota</taxon>
        <taxon>Metazoa</taxon>
        <taxon>Spiralia</taxon>
        <taxon>Gnathifera</taxon>
        <taxon>Rotifera</taxon>
        <taxon>Eurotatoria</taxon>
        <taxon>Bdelloidea</taxon>
        <taxon>Philodinida</taxon>
        <taxon>Philodinidae</taxon>
        <taxon>Rotaria</taxon>
    </lineage>
</organism>
<accession>A0A822F3G8</accession>
<dbReference type="AlphaFoldDB" id="A0A822F3G8"/>
<feature type="non-terminal residue" evidence="2">
    <location>
        <position position="1"/>
    </location>
</feature>